<evidence type="ECO:0000256" key="4">
    <source>
        <dbReference type="ARBA" id="ARBA00022692"/>
    </source>
</evidence>
<dbReference type="PANTHER" id="PTHR37461:SF1">
    <property type="entry name" value="ANTI-SIGMA-K FACTOR RSKA"/>
    <property type="match status" value="1"/>
</dbReference>
<feature type="transmembrane region" description="Helical" evidence="11">
    <location>
        <begin position="95"/>
        <end position="114"/>
    </location>
</feature>
<name>A0AAW7M917_9MICO</name>
<dbReference type="InterPro" id="IPR051474">
    <property type="entry name" value="Anti-sigma-K/W_factor"/>
</dbReference>
<dbReference type="RefSeq" id="WP_301118627.1">
    <property type="nucleotide sequence ID" value="NZ_JAUHPX010000002.1"/>
</dbReference>
<evidence type="ECO:0000256" key="8">
    <source>
        <dbReference type="ARBA" id="ARBA00023163"/>
    </source>
</evidence>
<evidence type="ECO:0000256" key="11">
    <source>
        <dbReference type="SAM" id="Phobius"/>
    </source>
</evidence>
<keyword evidence="4 11" id="KW-0812">Transmembrane</keyword>
<comment type="subcellular location">
    <subcellularLocation>
        <location evidence="2">Cell membrane</location>
    </subcellularLocation>
    <subcellularLocation>
        <location evidence="1">Membrane</location>
        <topology evidence="1">Single-pass membrane protein</topology>
    </subcellularLocation>
</comment>
<dbReference type="EMBL" id="JAUHPX010000002">
    <property type="protein sequence ID" value="MDN4487536.1"/>
    <property type="molecule type" value="Genomic_DNA"/>
</dbReference>
<accession>A0AAW7M917</accession>
<feature type="domain" description="Anti-sigma K factor RskA C-terminal" evidence="12">
    <location>
        <begin position="97"/>
        <end position="229"/>
    </location>
</feature>
<proteinExistence type="predicted"/>
<evidence type="ECO:0000256" key="3">
    <source>
        <dbReference type="ARBA" id="ARBA00022475"/>
    </source>
</evidence>
<evidence type="ECO:0000256" key="5">
    <source>
        <dbReference type="ARBA" id="ARBA00022989"/>
    </source>
</evidence>
<dbReference type="AlphaFoldDB" id="A0AAW7M917"/>
<comment type="caution">
    <text evidence="15">The sequence shown here is derived from an EMBL/GenBank/DDBJ whole genome shotgun (WGS) entry which is preliminary data.</text>
</comment>
<evidence type="ECO:0000256" key="2">
    <source>
        <dbReference type="ARBA" id="ARBA00004236"/>
    </source>
</evidence>
<dbReference type="Pfam" id="PF13490">
    <property type="entry name" value="zf-HC2"/>
    <property type="match status" value="1"/>
</dbReference>
<keyword evidence="16" id="KW-1185">Reference proteome</keyword>
<reference evidence="14 17" key="2">
    <citation type="submission" date="2023-06" db="EMBL/GenBank/DDBJ databases">
        <title>SYSU T0a273.</title>
        <authorList>
            <person name="Gao L."/>
            <person name="Fang B.-Z."/>
            <person name="Li W.-J."/>
        </authorList>
    </citation>
    <scope>NUCLEOTIDE SEQUENCE [LARGE SCALE GENOMIC DNA]</scope>
    <source>
        <strain evidence="14 17">SYSU T0a273</strain>
    </source>
</reference>
<dbReference type="Gene3D" id="1.10.10.1320">
    <property type="entry name" value="Anti-sigma factor, zinc-finger domain"/>
    <property type="match status" value="1"/>
</dbReference>
<dbReference type="Proteomes" id="UP001172737">
    <property type="component" value="Unassembled WGS sequence"/>
</dbReference>
<dbReference type="InterPro" id="IPR018764">
    <property type="entry name" value="RskA_C"/>
</dbReference>
<dbReference type="PANTHER" id="PTHR37461">
    <property type="entry name" value="ANTI-SIGMA-K FACTOR RSKA"/>
    <property type="match status" value="1"/>
</dbReference>
<keyword evidence="8" id="KW-0804">Transcription</keyword>
<evidence type="ECO:0000256" key="1">
    <source>
        <dbReference type="ARBA" id="ARBA00004167"/>
    </source>
</evidence>
<evidence type="ECO:0000256" key="7">
    <source>
        <dbReference type="ARBA" id="ARBA00023136"/>
    </source>
</evidence>
<dbReference type="EMBL" id="JAUHQB010000003">
    <property type="protein sequence ID" value="MDN4483146.1"/>
    <property type="molecule type" value="Genomic_DNA"/>
</dbReference>
<reference evidence="15" key="1">
    <citation type="submission" date="2023-06" db="EMBL/GenBank/DDBJ databases">
        <title>Sysu t00039.</title>
        <authorList>
            <person name="Gao L."/>
            <person name="Fang B.-Z."/>
            <person name="Li W.-J."/>
        </authorList>
    </citation>
    <scope>NUCLEOTIDE SEQUENCE</scope>
    <source>
        <strain evidence="15">SYSU T00039</strain>
    </source>
</reference>
<evidence type="ECO:0000313" key="15">
    <source>
        <dbReference type="EMBL" id="MDN4487536.1"/>
    </source>
</evidence>
<evidence type="ECO:0000256" key="9">
    <source>
        <dbReference type="ARBA" id="ARBA00029829"/>
    </source>
</evidence>
<keyword evidence="5 11" id="KW-1133">Transmembrane helix</keyword>
<sequence length="245" mass="25223">MDVHDLAAGYAIGALDPEELRDFEAHLDACARCRAELRSLATAVEALAETRDDAVPGPSADLASRIAREVRDTPQAPRPASSLAAARRRRPVARVLALAAAVLVVAGVGVVSLLQGLGTDGSTITDYERIRAAGDREDLTLGLGEATVWISHAVGGEEADGVAIDGSLPALGDDLTYQVWVVPADGGAPVPGPVLRPTPDGTYASSWITPLGGAAAVAVSVEPWDPDRPEEGSTTPTEVVAAVEL</sequence>
<feature type="domain" description="Putative zinc-finger" evidence="13">
    <location>
        <begin position="2"/>
        <end position="34"/>
    </location>
</feature>
<organism evidence="15 16">
    <name type="scientific">Demequina lignilytica</name>
    <dbReference type="NCBI Taxonomy" id="3051663"/>
    <lineage>
        <taxon>Bacteria</taxon>
        <taxon>Bacillati</taxon>
        <taxon>Actinomycetota</taxon>
        <taxon>Actinomycetes</taxon>
        <taxon>Micrococcales</taxon>
        <taxon>Demequinaceae</taxon>
        <taxon>Demequina</taxon>
    </lineage>
</organism>
<dbReference type="GO" id="GO:0016989">
    <property type="term" value="F:sigma factor antagonist activity"/>
    <property type="evidence" value="ECO:0007669"/>
    <property type="project" value="TreeGrafter"/>
</dbReference>
<evidence type="ECO:0000256" key="6">
    <source>
        <dbReference type="ARBA" id="ARBA00023015"/>
    </source>
</evidence>
<keyword evidence="3" id="KW-1003">Cell membrane</keyword>
<evidence type="ECO:0000259" key="12">
    <source>
        <dbReference type="Pfam" id="PF10099"/>
    </source>
</evidence>
<dbReference type="InterPro" id="IPR041916">
    <property type="entry name" value="Anti_sigma_zinc_sf"/>
</dbReference>
<keyword evidence="6" id="KW-0805">Transcription regulation</keyword>
<dbReference type="Proteomes" id="UP001172756">
    <property type="component" value="Unassembled WGS sequence"/>
</dbReference>
<evidence type="ECO:0000256" key="10">
    <source>
        <dbReference type="ARBA" id="ARBA00030803"/>
    </source>
</evidence>
<dbReference type="InterPro" id="IPR027383">
    <property type="entry name" value="Znf_put"/>
</dbReference>
<evidence type="ECO:0000313" key="16">
    <source>
        <dbReference type="Proteomes" id="UP001172737"/>
    </source>
</evidence>
<evidence type="ECO:0000313" key="17">
    <source>
        <dbReference type="Proteomes" id="UP001172756"/>
    </source>
</evidence>
<gene>
    <name evidence="14" type="ORF">QQ002_06305</name>
    <name evidence="15" type="ORF">QQX10_05050</name>
</gene>
<protein>
    <recommendedName>
        <fullName evidence="10">Regulator of SigK</fullName>
    </recommendedName>
    <alternativeName>
        <fullName evidence="9">Sigma-K anti-sigma factor RskA</fullName>
    </alternativeName>
</protein>
<dbReference type="GO" id="GO:0005886">
    <property type="term" value="C:plasma membrane"/>
    <property type="evidence" value="ECO:0007669"/>
    <property type="project" value="UniProtKB-SubCell"/>
</dbReference>
<keyword evidence="7 11" id="KW-0472">Membrane</keyword>
<dbReference type="Pfam" id="PF10099">
    <property type="entry name" value="RskA_C"/>
    <property type="match status" value="1"/>
</dbReference>
<evidence type="ECO:0000259" key="13">
    <source>
        <dbReference type="Pfam" id="PF13490"/>
    </source>
</evidence>
<evidence type="ECO:0000313" key="14">
    <source>
        <dbReference type="EMBL" id="MDN4483146.1"/>
    </source>
</evidence>
<dbReference type="GO" id="GO:0006417">
    <property type="term" value="P:regulation of translation"/>
    <property type="evidence" value="ECO:0007669"/>
    <property type="project" value="TreeGrafter"/>
</dbReference>